<accession>A0A9W6QN07</accession>
<keyword evidence="3" id="KW-1185">Reference proteome</keyword>
<dbReference type="Proteomes" id="UP001165042">
    <property type="component" value="Unassembled WGS sequence"/>
</dbReference>
<comment type="caution">
    <text evidence="2">The sequence shown here is derived from an EMBL/GenBank/DDBJ whole genome shotgun (WGS) entry which is preliminary data.</text>
</comment>
<feature type="region of interest" description="Disordered" evidence="1">
    <location>
        <begin position="1"/>
        <end position="70"/>
    </location>
</feature>
<protein>
    <submittedName>
        <fullName evidence="2">Uncharacterized protein</fullName>
    </submittedName>
</protein>
<organism evidence="2 3">
    <name type="scientific">Actinokineospora globicatena</name>
    <dbReference type="NCBI Taxonomy" id="103729"/>
    <lineage>
        <taxon>Bacteria</taxon>
        <taxon>Bacillati</taxon>
        <taxon>Actinomycetota</taxon>
        <taxon>Actinomycetes</taxon>
        <taxon>Pseudonocardiales</taxon>
        <taxon>Pseudonocardiaceae</taxon>
        <taxon>Actinokineospora</taxon>
    </lineage>
</organism>
<dbReference type="AlphaFoldDB" id="A0A9W6QN07"/>
<evidence type="ECO:0000256" key="1">
    <source>
        <dbReference type="SAM" id="MobiDB-lite"/>
    </source>
</evidence>
<reference evidence="2" key="1">
    <citation type="submission" date="2023-02" db="EMBL/GenBank/DDBJ databases">
        <title>Actinokineospora globicatena NBRC 15670.</title>
        <authorList>
            <person name="Ichikawa N."/>
            <person name="Sato H."/>
            <person name="Tonouchi N."/>
        </authorList>
    </citation>
    <scope>NUCLEOTIDE SEQUENCE</scope>
    <source>
        <strain evidence="2">NBRC 15670</strain>
    </source>
</reference>
<evidence type="ECO:0000313" key="2">
    <source>
        <dbReference type="EMBL" id="GLW91363.1"/>
    </source>
</evidence>
<feature type="compositionally biased region" description="Pro residues" evidence="1">
    <location>
        <begin position="44"/>
        <end position="54"/>
    </location>
</feature>
<sequence>MVHSGRLGGRERKSGIKSELAAGGGQLGPPLYRVRFAPARGPSPAQPPPSPGGGPGPVYKDPPTVDLEPTPVEIHMWITSVTQKTELLRGEA</sequence>
<name>A0A9W6QN07_9PSEU</name>
<dbReference type="EMBL" id="BSSD01000003">
    <property type="protein sequence ID" value="GLW91363.1"/>
    <property type="molecule type" value="Genomic_DNA"/>
</dbReference>
<gene>
    <name evidence="2" type="ORF">Aglo03_21790</name>
</gene>
<evidence type="ECO:0000313" key="3">
    <source>
        <dbReference type="Proteomes" id="UP001165042"/>
    </source>
</evidence>
<proteinExistence type="predicted"/>